<dbReference type="AlphaFoldDB" id="A0AAV6QW32"/>
<dbReference type="PANTHER" id="PTHR24006">
    <property type="entry name" value="UBIQUITIN CARBOXYL-TERMINAL HYDROLASE"/>
    <property type="match status" value="1"/>
</dbReference>
<dbReference type="GO" id="GO:0016579">
    <property type="term" value="P:protein deubiquitination"/>
    <property type="evidence" value="ECO:0007669"/>
    <property type="project" value="InterPro"/>
</dbReference>
<evidence type="ECO:0000259" key="2">
    <source>
        <dbReference type="PROSITE" id="PS50235"/>
    </source>
</evidence>
<keyword evidence="4" id="KW-1185">Reference proteome</keyword>
<protein>
    <submittedName>
        <fullName evidence="3">Ubiquitin carboxyl-terminal hydrolase 47-like</fullName>
    </submittedName>
</protein>
<dbReference type="InterPro" id="IPR028889">
    <property type="entry name" value="USP"/>
</dbReference>
<dbReference type="InterPro" id="IPR001394">
    <property type="entry name" value="Peptidase_C19_UCH"/>
</dbReference>
<name>A0AAV6QW32_SOLSE</name>
<feature type="domain" description="USP" evidence="2">
    <location>
        <begin position="1"/>
        <end position="278"/>
    </location>
</feature>
<reference evidence="3 4" key="1">
    <citation type="journal article" date="2021" name="Sci. Rep.">
        <title>Chromosome anchoring in Senegalese sole (Solea senegalensis) reveals sex-associated markers and genome rearrangements in flatfish.</title>
        <authorList>
            <person name="Guerrero-Cozar I."/>
            <person name="Gomez-Garrido J."/>
            <person name="Berbel C."/>
            <person name="Martinez-Blanch J.F."/>
            <person name="Alioto T."/>
            <person name="Claros M.G."/>
            <person name="Gagnaire P.A."/>
            <person name="Manchado M."/>
        </authorList>
    </citation>
    <scope>NUCLEOTIDE SEQUENCE [LARGE SCALE GENOMIC DNA]</scope>
    <source>
        <strain evidence="3">Sse05_10M</strain>
    </source>
</reference>
<dbReference type="Pfam" id="PF00443">
    <property type="entry name" value="UCH"/>
    <property type="match status" value="1"/>
</dbReference>
<organism evidence="3 4">
    <name type="scientific">Solea senegalensis</name>
    <name type="common">Senegalese sole</name>
    <dbReference type="NCBI Taxonomy" id="28829"/>
    <lineage>
        <taxon>Eukaryota</taxon>
        <taxon>Metazoa</taxon>
        <taxon>Chordata</taxon>
        <taxon>Craniata</taxon>
        <taxon>Vertebrata</taxon>
        <taxon>Euteleostomi</taxon>
        <taxon>Actinopterygii</taxon>
        <taxon>Neopterygii</taxon>
        <taxon>Teleostei</taxon>
        <taxon>Neoteleostei</taxon>
        <taxon>Acanthomorphata</taxon>
        <taxon>Carangaria</taxon>
        <taxon>Pleuronectiformes</taxon>
        <taxon>Pleuronectoidei</taxon>
        <taxon>Soleidae</taxon>
        <taxon>Solea</taxon>
    </lineage>
</organism>
<dbReference type="PANTHER" id="PTHR24006:SF899">
    <property type="entry name" value="UBIQUITIN CARBOXYL-TERMINAL HYDROLASE"/>
    <property type="match status" value="1"/>
</dbReference>
<dbReference type="CDD" id="cd02257">
    <property type="entry name" value="Peptidase_C19"/>
    <property type="match status" value="1"/>
</dbReference>
<evidence type="ECO:0000256" key="1">
    <source>
        <dbReference type="SAM" id="SignalP"/>
    </source>
</evidence>
<dbReference type="InterPro" id="IPR050164">
    <property type="entry name" value="Peptidase_C19"/>
</dbReference>
<comment type="caution">
    <text evidence="3">The sequence shown here is derived from an EMBL/GenBank/DDBJ whole genome shotgun (WGS) entry which is preliminary data.</text>
</comment>
<keyword evidence="1" id="KW-0732">Signal</keyword>
<sequence>MILAAGLNQYILIVLQVLFMTEDFRSSINQCCSKDPTAFDALLGNMFAELEKGLSKTHSITKKLGITDVYEQRDAAEYYEKILCLSSAEASKIFKGELIHKTTCVACKKRNNSRSRFWILPLPMEDSRDRTYSVERGLKAFFKKEKVFGENKMYCNQCKEKQDAVIESEITQNPEILTLLLKRFTFNYECNCYIKLHCKVYMPETLHMENSKYDLYAVVNHFGDLTGGHYTAEIKSFENGEWYCFNDDVVETVSKPLFSSGNTSVRSQTAYLLMYRKESLSSENPQHQAQCSHLDVEEGRHVAAQRRHCKLDESGRGRDLFGDALKTSNGTSSGKLEEHKDLLLQSDSEEGVDILEPSWVKQRSHFSRMQKDRGHQHLQFNSERVTKHYDFGRFEQSQSQISPKNILKLHDIAWDRTEKHYSARRTETKTKCGTVGSPRAESAESGFVADESIAGTNNSCSPSSVIYPSKPLLSSYSVNTPSDCRLRTKHKNHAEVRQVTTASRRMTLQKREEPVKQKPWKW</sequence>
<proteinExistence type="predicted"/>
<dbReference type="PROSITE" id="PS50235">
    <property type="entry name" value="USP_3"/>
    <property type="match status" value="1"/>
</dbReference>
<accession>A0AAV6QW32</accession>
<keyword evidence="3" id="KW-0378">Hydrolase</keyword>
<dbReference type="EMBL" id="JAGKHQ010000015">
    <property type="protein sequence ID" value="KAG7496197.1"/>
    <property type="molecule type" value="Genomic_DNA"/>
</dbReference>
<feature type="signal peptide" evidence="1">
    <location>
        <begin position="1"/>
        <end position="16"/>
    </location>
</feature>
<dbReference type="GO" id="GO:0004843">
    <property type="term" value="F:cysteine-type deubiquitinase activity"/>
    <property type="evidence" value="ECO:0007669"/>
    <property type="project" value="InterPro"/>
</dbReference>
<evidence type="ECO:0000313" key="3">
    <source>
        <dbReference type="EMBL" id="KAG7496197.1"/>
    </source>
</evidence>
<evidence type="ECO:0000313" key="4">
    <source>
        <dbReference type="Proteomes" id="UP000693946"/>
    </source>
</evidence>
<dbReference type="InterPro" id="IPR018200">
    <property type="entry name" value="USP_CS"/>
</dbReference>
<gene>
    <name evidence="3" type="ORF">JOB18_014042</name>
</gene>
<feature type="chain" id="PRO_5043854411" evidence="1">
    <location>
        <begin position="17"/>
        <end position="522"/>
    </location>
</feature>
<dbReference type="PROSITE" id="PS00973">
    <property type="entry name" value="USP_2"/>
    <property type="match status" value="1"/>
</dbReference>
<dbReference type="GO" id="GO:0005829">
    <property type="term" value="C:cytosol"/>
    <property type="evidence" value="ECO:0007669"/>
    <property type="project" value="TreeGrafter"/>
</dbReference>
<dbReference type="GO" id="GO:0005634">
    <property type="term" value="C:nucleus"/>
    <property type="evidence" value="ECO:0007669"/>
    <property type="project" value="TreeGrafter"/>
</dbReference>
<dbReference type="Proteomes" id="UP000693946">
    <property type="component" value="Linkage Group LG3"/>
</dbReference>